<dbReference type="InterPro" id="IPR005135">
    <property type="entry name" value="Endo/exonuclease/phosphatase"/>
</dbReference>
<keyword evidence="3" id="KW-1185">Reference proteome</keyword>
<dbReference type="Proteomes" id="UP001221898">
    <property type="component" value="Unassembled WGS sequence"/>
</dbReference>
<accession>A0AAD7WL86</accession>
<gene>
    <name evidence="2" type="ORF">AAFF_G00398780</name>
</gene>
<name>A0AAD7WL86_9TELE</name>
<dbReference type="Gene3D" id="3.60.10.10">
    <property type="entry name" value="Endonuclease/exonuclease/phosphatase"/>
    <property type="match status" value="1"/>
</dbReference>
<protein>
    <recommendedName>
        <fullName evidence="1">Endonuclease/exonuclease/phosphatase domain-containing protein</fullName>
    </recommendedName>
</protein>
<feature type="domain" description="Endonuclease/exonuclease/phosphatase" evidence="1">
    <location>
        <begin position="35"/>
        <end position="144"/>
    </location>
</feature>
<proteinExistence type="predicted"/>
<dbReference type="Pfam" id="PF03372">
    <property type="entry name" value="Exo_endo_phos"/>
    <property type="match status" value="1"/>
</dbReference>
<dbReference type="AlphaFoldDB" id="A0AAD7WL86"/>
<comment type="caution">
    <text evidence="2">The sequence shown here is derived from an EMBL/GenBank/DDBJ whole genome shotgun (WGS) entry which is preliminary data.</text>
</comment>
<dbReference type="EMBL" id="JAINUG010000078">
    <property type="protein sequence ID" value="KAJ8400184.1"/>
    <property type="molecule type" value="Genomic_DNA"/>
</dbReference>
<evidence type="ECO:0000259" key="1">
    <source>
        <dbReference type="Pfam" id="PF03372"/>
    </source>
</evidence>
<evidence type="ECO:0000313" key="3">
    <source>
        <dbReference type="Proteomes" id="UP001221898"/>
    </source>
</evidence>
<sequence length="145" mass="15785">MVKIGPREEGPQRLGVLGTCPQVEVKVEGDHNGVLKTLGSDEVVIDVRTTQAPAERGRRLEVFRDLPRCLSPMRSLILGGDFNVCFDGRDGVGEGSIDYSALAEVVKDFFLVDAFRASHPSNAGFTWRNSRGAMSRLDYIFVGGG</sequence>
<dbReference type="GO" id="GO:0003824">
    <property type="term" value="F:catalytic activity"/>
    <property type="evidence" value="ECO:0007669"/>
    <property type="project" value="InterPro"/>
</dbReference>
<dbReference type="SUPFAM" id="SSF56219">
    <property type="entry name" value="DNase I-like"/>
    <property type="match status" value="1"/>
</dbReference>
<evidence type="ECO:0000313" key="2">
    <source>
        <dbReference type="EMBL" id="KAJ8400184.1"/>
    </source>
</evidence>
<dbReference type="InterPro" id="IPR036691">
    <property type="entry name" value="Endo/exonu/phosph_ase_sf"/>
</dbReference>
<organism evidence="2 3">
    <name type="scientific">Aldrovandia affinis</name>
    <dbReference type="NCBI Taxonomy" id="143900"/>
    <lineage>
        <taxon>Eukaryota</taxon>
        <taxon>Metazoa</taxon>
        <taxon>Chordata</taxon>
        <taxon>Craniata</taxon>
        <taxon>Vertebrata</taxon>
        <taxon>Euteleostomi</taxon>
        <taxon>Actinopterygii</taxon>
        <taxon>Neopterygii</taxon>
        <taxon>Teleostei</taxon>
        <taxon>Notacanthiformes</taxon>
        <taxon>Halosauridae</taxon>
        <taxon>Aldrovandia</taxon>
    </lineage>
</organism>
<reference evidence="2" key="1">
    <citation type="journal article" date="2023" name="Science">
        <title>Genome structures resolve the early diversification of teleost fishes.</title>
        <authorList>
            <person name="Parey E."/>
            <person name="Louis A."/>
            <person name="Montfort J."/>
            <person name="Bouchez O."/>
            <person name="Roques C."/>
            <person name="Iampietro C."/>
            <person name="Lluch J."/>
            <person name="Castinel A."/>
            <person name="Donnadieu C."/>
            <person name="Desvignes T."/>
            <person name="Floi Bucao C."/>
            <person name="Jouanno E."/>
            <person name="Wen M."/>
            <person name="Mejri S."/>
            <person name="Dirks R."/>
            <person name="Jansen H."/>
            <person name="Henkel C."/>
            <person name="Chen W.J."/>
            <person name="Zahm M."/>
            <person name="Cabau C."/>
            <person name="Klopp C."/>
            <person name="Thompson A.W."/>
            <person name="Robinson-Rechavi M."/>
            <person name="Braasch I."/>
            <person name="Lecointre G."/>
            <person name="Bobe J."/>
            <person name="Postlethwait J.H."/>
            <person name="Berthelot C."/>
            <person name="Roest Crollius H."/>
            <person name="Guiguen Y."/>
        </authorList>
    </citation>
    <scope>NUCLEOTIDE SEQUENCE</scope>
    <source>
        <strain evidence="2">NC1722</strain>
    </source>
</reference>